<evidence type="ECO:0000313" key="2">
    <source>
        <dbReference type="EMBL" id="JAT32263.1"/>
    </source>
</evidence>
<gene>
    <name evidence="2" type="ORF">g.41520</name>
</gene>
<dbReference type="EMBL" id="GEBQ01007714">
    <property type="protein sequence ID" value="JAT32263.1"/>
    <property type="molecule type" value="Transcribed_RNA"/>
</dbReference>
<sequence length="198" mass="23291">AHPPYDMRWPIGQIGTHFGGSSGSGSIKTHRNCNESDVAEHEREDNKADRGPLDIVTERERLNRPPSRDSRERSHESNWKGPGYHEETSHNRIVSENEFDNRQFEKCQGNEDYVKENEKDYRFYDEGRDLDKKNVEIKSHLIQEDPFGERENKCDNKTETDRRDASQKFDSRDRPERPQRPDSRDSRASRDSRNSRDS</sequence>
<feature type="region of interest" description="Disordered" evidence="1">
    <location>
        <begin position="1"/>
        <end position="111"/>
    </location>
</feature>
<protein>
    <submittedName>
        <fullName evidence="2">Uncharacterized protein</fullName>
    </submittedName>
</protein>
<feature type="compositionally biased region" description="Basic and acidic residues" evidence="1">
    <location>
        <begin position="32"/>
        <end position="111"/>
    </location>
</feature>
<accession>A0A1B6M8K6</accession>
<name>A0A1B6M8K6_9HEMI</name>
<evidence type="ECO:0000256" key="1">
    <source>
        <dbReference type="SAM" id="MobiDB-lite"/>
    </source>
</evidence>
<proteinExistence type="predicted"/>
<feature type="non-terminal residue" evidence="2">
    <location>
        <position position="198"/>
    </location>
</feature>
<reference evidence="2" key="1">
    <citation type="submission" date="2015-11" db="EMBL/GenBank/DDBJ databases">
        <title>De novo transcriptome assembly of four potential Pierce s Disease insect vectors from Arizona vineyards.</title>
        <authorList>
            <person name="Tassone E.E."/>
        </authorList>
    </citation>
    <scope>NUCLEOTIDE SEQUENCE</scope>
</reference>
<dbReference type="AlphaFoldDB" id="A0A1B6M8K6"/>
<feature type="non-terminal residue" evidence="2">
    <location>
        <position position="1"/>
    </location>
</feature>
<organism evidence="2">
    <name type="scientific">Graphocephala atropunctata</name>
    <dbReference type="NCBI Taxonomy" id="36148"/>
    <lineage>
        <taxon>Eukaryota</taxon>
        <taxon>Metazoa</taxon>
        <taxon>Ecdysozoa</taxon>
        <taxon>Arthropoda</taxon>
        <taxon>Hexapoda</taxon>
        <taxon>Insecta</taxon>
        <taxon>Pterygota</taxon>
        <taxon>Neoptera</taxon>
        <taxon>Paraneoptera</taxon>
        <taxon>Hemiptera</taxon>
        <taxon>Auchenorrhyncha</taxon>
        <taxon>Membracoidea</taxon>
        <taxon>Cicadellidae</taxon>
        <taxon>Cicadellinae</taxon>
        <taxon>Cicadellini</taxon>
        <taxon>Graphocephala</taxon>
    </lineage>
</organism>
<feature type="region of interest" description="Disordered" evidence="1">
    <location>
        <begin position="137"/>
        <end position="198"/>
    </location>
</feature>